<evidence type="ECO:0000313" key="2">
    <source>
        <dbReference type="Proteomes" id="UP000593579"/>
    </source>
</evidence>
<comment type="caution">
    <text evidence="1">The sequence shown here is derived from an EMBL/GenBank/DDBJ whole genome shotgun (WGS) entry which is preliminary data.</text>
</comment>
<dbReference type="EMBL" id="JABEZY010000001">
    <property type="protein sequence ID" value="MBA0733122.1"/>
    <property type="molecule type" value="Genomic_DNA"/>
</dbReference>
<name>A0A7J9BAC2_GOSGO</name>
<gene>
    <name evidence="1" type="ORF">Gogos_017161</name>
</gene>
<dbReference type="OrthoDB" id="996850at2759"/>
<organism evidence="1 2">
    <name type="scientific">Gossypium gossypioides</name>
    <name type="common">Mexican cotton</name>
    <name type="synonym">Selera gossypioides</name>
    <dbReference type="NCBI Taxonomy" id="34282"/>
    <lineage>
        <taxon>Eukaryota</taxon>
        <taxon>Viridiplantae</taxon>
        <taxon>Streptophyta</taxon>
        <taxon>Embryophyta</taxon>
        <taxon>Tracheophyta</taxon>
        <taxon>Spermatophyta</taxon>
        <taxon>Magnoliopsida</taxon>
        <taxon>eudicotyledons</taxon>
        <taxon>Gunneridae</taxon>
        <taxon>Pentapetalae</taxon>
        <taxon>rosids</taxon>
        <taxon>malvids</taxon>
        <taxon>Malvales</taxon>
        <taxon>Malvaceae</taxon>
        <taxon>Malvoideae</taxon>
        <taxon>Gossypium</taxon>
    </lineage>
</organism>
<reference evidence="1 2" key="1">
    <citation type="journal article" date="2019" name="Genome Biol. Evol.">
        <title>Insights into the evolution of the New World diploid cottons (Gossypium, subgenus Houzingenia) based on genome sequencing.</title>
        <authorList>
            <person name="Grover C.E."/>
            <person name="Arick M.A. 2nd"/>
            <person name="Thrash A."/>
            <person name="Conover J.L."/>
            <person name="Sanders W.S."/>
            <person name="Peterson D.G."/>
            <person name="Frelichowski J.E."/>
            <person name="Scheffler J.A."/>
            <person name="Scheffler B.E."/>
            <person name="Wendel J.F."/>
        </authorList>
    </citation>
    <scope>NUCLEOTIDE SEQUENCE [LARGE SCALE GENOMIC DNA]</scope>
    <source>
        <strain evidence="1">5</strain>
        <tissue evidence="1">Leaf</tissue>
    </source>
</reference>
<protein>
    <submittedName>
        <fullName evidence="1">Uncharacterized protein</fullName>
    </submittedName>
</protein>
<keyword evidence="2" id="KW-1185">Reference proteome</keyword>
<dbReference type="Proteomes" id="UP000593579">
    <property type="component" value="Unassembled WGS sequence"/>
</dbReference>
<sequence length="52" mass="5775">MVAIVTNHAELNHSCGGRELLKESGGCRNLFLVLTRSVPYAYRVSCMFLCVD</sequence>
<dbReference type="AlphaFoldDB" id="A0A7J9BAC2"/>
<accession>A0A7J9BAC2</accession>
<proteinExistence type="predicted"/>
<evidence type="ECO:0000313" key="1">
    <source>
        <dbReference type="EMBL" id="MBA0733122.1"/>
    </source>
</evidence>